<evidence type="ECO:0000313" key="1">
    <source>
        <dbReference type="EMBL" id="OQR80503.1"/>
    </source>
</evidence>
<comment type="caution">
    <text evidence="1">The sequence shown here is derived from an EMBL/GenBank/DDBJ whole genome shotgun (WGS) entry which is preliminary data.</text>
</comment>
<accession>A0A1V9Y461</accession>
<dbReference type="STRING" id="1202772.A0A1V9Y461"/>
<keyword evidence="2" id="KW-1185">Reference proteome</keyword>
<evidence type="ECO:0000313" key="2">
    <source>
        <dbReference type="Proteomes" id="UP000243579"/>
    </source>
</evidence>
<protein>
    <submittedName>
        <fullName evidence="1">Uncharacterized protein</fullName>
    </submittedName>
</protein>
<reference evidence="1 2" key="1">
    <citation type="journal article" date="2014" name="Genome Biol. Evol.">
        <title>The secreted proteins of Achlya hypogyna and Thraustotheca clavata identify the ancestral oomycete secretome and reveal gene acquisitions by horizontal gene transfer.</title>
        <authorList>
            <person name="Misner I."/>
            <person name="Blouin N."/>
            <person name="Leonard G."/>
            <person name="Richards T.A."/>
            <person name="Lane C.E."/>
        </authorList>
    </citation>
    <scope>NUCLEOTIDE SEQUENCE [LARGE SCALE GENOMIC DNA]</scope>
    <source>
        <strain evidence="1 2">ATCC 48635</strain>
    </source>
</reference>
<organism evidence="1 2">
    <name type="scientific">Achlya hypogyna</name>
    <name type="common">Oomycete</name>
    <name type="synonym">Protoachlya hypogyna</name>
    <dbReference type="NCBI Taxonomy" id="1202772"/>
    <lineage>
        <taxon>Eukaryota</taxon>
        <taxon>Sar</taxon>
        <taxon>Stramenopiles</taxon>
        <taxon>Oomycota</taxon>
        <taxon>Saprolegniomycetes</taxon>
        <taxon>Saprolegniales</taxon>
        <taxon>Achlyaceae</taxon>
        <taxon>Achlya</taxon>
    </lineage>
</organism>
<gene>
    <name evidence="1" type="ORF">ACHHYP_20875</name>
</gene>
<dbReference type="EMBL" id="JNBR01002967">
    <property type="protein sequence ID" value="OQR80503.1"/>
    <property type="molecule type" value="Genomic_DNA"/>
</dbReference>
<sequence>MAADINSTMHFLWPPQNYTTEVSTVPFKYVVDGPHAYVRFSGSKLNGITESPVTEGEITLTEPGSYFATVEALNVHREPVSSPLTLRIERVLPPKPHHAPPRRHSTLFALPNAHLARPQERTLCFVARTTPLDGQKRIWLRLINDLRLHPTTKYYFHVLLMYEPAVSDQLFKALGVDVLHSPFKVTTHTLCGGNIISLDEWVGGKLASDAAQSQLAAFAKASDRSQFPAYIRRLWESYLAVFARCKGGIIVYGNARDHGDPALAL</sequence>
<name>A0A1V9Y461_ACHHY</name>
<feature type="non-terminal residue" evidence="1">
    <location>
        <position position="265"/>
    </location>
</feature>
<dbReference type="Proteomes" id="UP000243579">
    <property type="component" value="Unassembled WGS sequence"/>
</dbReference>
<proteinExistence type="predicted"/>
<dbReference type="AlphaFoldDB" id="A0A1V9Y461"/>